<dbReference type="GO" id="GO:0008270">
    <property type="term" value="F:zinc ion binding"/>
    <property type="evidence" value="ECO:0007669"/>
    <property type="project" value="UniProtKB-KW"/>
</dbReference>
<evidence type="ECO:0000256" key="4">
    <source>
        <dbReference type="ARBA" id="ARBA00022723"/>
    </source>
</evidence>
<feature type="transmembrane region" description="Helical" evidence="10">
    <location>
        <begin position="223"/>
        <end position="244"/>
    </location>
</feature>
<keyword evidence="3 10" id="KW-0812">Transmembrane</keyword>
<dbReference type="PANTHER" id="PTHR46065">
    <property type="entry name" value="E3 UBIQUITIN-PROTEIN LIGASE MARCH 2/3 FAMILY MEMBER"/>
    <property type="match status" value="1"/>
</dbReference>
<keyword evidence="7" id="KW-0862">Zinc</keyword>
<reference evidence="12" key="1">
    <citation type="submission" date="2023-01" db="EMBL/GenBank/DDBJ databases">
        <title>Genome assembly of the deep-sea coral Lophelia pertusa.</title>
        <authorList>
            <person name="Herrera S."/>
            <person name="Cordes E."/>
        </authorList>
    </citation>
    <scope>NUCLEOTIDE SEQUENCE</scope>
    <source>
        <strain evidence="12">USNM1676648</strain>
        <tissue evidence="12">Polyp</tissue>
    </source>
</reference>
<dbReference type="GO" id="GO:0004842">
    <property type="term" value="F:ubiquitin-protein transferase activity"/>
    <property type="evidence" value="ECO:0007669"/>
    <property type="project" value="TreeGrafter"/>
</dbReference>
<evidence type="ECO:0000256" key="10">
    <source>
        <dbReference type="SAM" id="Phobius"/>
    </source>
</evidence>
<evidence type="ECO:0000256" key="8">
    <source>
        <dbReference type="ARBA" id="ARBA00022989"/>
    </source>
</evidence>
<evidence type="ECO:0000256" key="6">
    <source>
        <dbReference type="ARBA" id="ARBA00022786"/>
    </source>
</evidence>
<feature type="domain" description="RING-CH-type" evidence="11">
    <location>
        <begin position="105"/>
        <end position="164"/>
    </location>
</feature>
<evidence type="ECO:0000313" key="12">
    <source>
        <dbReference type="EMBL" id="KAJ7393405.1"/>
    </source>
</evidence>
<evidence type="ECO:0000256" key="1">
    <source>
        <dbReference type="ARBA" id="ARBA00004141"/>
    </source>
</evidence>
<organism evidence="12 13">
    <name type="scientific">Desmophyllum pertusum</name>
    <dbReference type="NCBI Taxonomy" id="174260"/>
    <lineage>
        <taxon>Eukaryota</taxon>
        <taxon>Metazoa</taxon>
        <taxon>Cnidaria</taxon>
        <taxon>Anthozoa</taxon>
        <taxon>Hexacorallia</taxon>
        <taxon>Scleractinia</taxon>
        <taxon>Caryophylliina</taxon>
        <taxon>Caryophylliidae</taxon>
        <taxon>Desmophyllum</taxon>
    </lineage>
</organism>
<keyword evidence="13" id="KW-1185">Reference proteome</keyword>
<keyword evidence="6" id="KW-0833">Ubl conjugation pathway</keyword>
<evidence type="ECO:0000256" key="9">
    <source>
        <dbReference type="ARBA" id="ARBA00023136"/>
    </source>
</evidence>
<dbReference type="GO" id="GO:0016567">
    <property type="term" value="P:protein ubiquitination"/>
    <property type="evidence" value="ECO:0007669"/>
    <property type="project" value="TreeGrafter"/>
</dbReference>
<protein>
    <recommendedName>
        <fullName evidence="11">RING-CH-type domain-containing protein</fullName>
    </recommendedName>
</protein>
<proteinExistence type="predicted"/>
<dbReference type="PROSITE" id="PS51292">
    <property type="entry name" value="ZF_RING_CH"/>
    <property type="match status" value="1"/>
</dbReference>
<sequence length="279" mass="31667">MDGTSERVDREKCLDDCSHDTAVTTLRDRAEIDPRGANERVLNGGHNTTQMCDLQIEVSSRNSEICDTNGSIDHGHESLDYRKCTCTEDTALFSRPASDLKNAGYVIIVEDECRICQSRGDEVLISPCKCSGSTKWIHESCLVKWFQISQTSSCELCSRFVAIKKRTRPLQKWRLPRGGLGPCSRVDLWYLFVTVFSISTILGFGIFQLLVKSKEPETTAVFAAIYALCGIMILLRIHYFYMWFTRRSAFWRKWKTLNRVWTVAAPGTVLKVDEVATIV</sequence>
<keyword evidence="2" id="KW-0808">Transferase</keyword>
<evidence type="ECO:0000259" key="11">
    <source>
        <dbReference type="PROSITE" id="PS51292"/>
    </source>
</evidence>
<keyword evidence="9 10" id="KW-0472">Membrane</keyword>
<evidence type="ECO:0000256" key="7">
    <source>
        <dbReference type="ARBA" id="ARBA00022833"/>
    </source>
</evidence>
<evidence type="ECO:0000256" key="2">
    <source>
        <dbReference type="ARBA" id="ARBA00022679"/>
    </source>
</evidence>
<dbReference type="InterPro" id="IPR013083">
    <property type="entry name" value="Znf_RING/FYVE/PHD"/>
</dbReference>
<name>A0A9X0DB24_9CNID</name>
<dbReference type="OrthoDB" id="264354at2759"/>
<dbReference type="SMART" id="SM00744">
    <property type="entry name" value="RINGv"/>
    <property type="match status" value="1"/>
</dbReference>
<comment type="subcellular location">
    <subcellularLocation>
        <location evidence="1">Membrane</location>
        <topology evidence="1">Multi-pass membrane protein</topology>
    </subcellularLocation>
</comment>
<keyword evidence="5" id="KW-0863">Zinc-finger</keyword>
<dbReference type="AlphaFoldDB" id="A0A9X0DB24"/>
<gene>
    <name evidence="12" type="ORF">OS493_006378</name>
</gene>
<dbReference type="Proteomes" id="UP001163046">
    <property type="component" value="Unassembled WGS sequence"/>
</dbReference>
<keyword evidence="8 10" id="KW-1133">Transmembrane helix</keyword>
<keyword evidence="4" id="KW-0479">Metal-binding</keyword>
<dbReference type="EMBL" id="MU825398">
    <property type="protein sequence ID" value="KAJ7393405.1"/>
    <property type="molecule type" value="Genomic_DNA"/>
</dbReference>
<evidence type="ECO:0000256" key="3">
    <source>
        <dbReference type="ARBA" id="ARBA00022692"/>
    </source>
</evidence>
<dbReference type="Pfam" id="PF12906">
    <property type="entry name" value="RINGv"/>
    <property type="match status" value="1"/>
</dbReference>
<accession>A0A9X0DB24</accession>
<dbReference type="GO" id="GO:0016020">
    <property type="term" value="C:membrane"/>
    <property type="evidence" value="ECO:0007669"/>
    <property type="project" value="UniProtKB-SubCell"/>
</dbReference>
<dbReference type="SUPFAM" id="SSF57850">
    <property type="entry name" value="RING/U-box"/>
    <property type="match status" value="1"/>
</dbReference>
<dbReference type="InterPro" id="IPR011016">
    <property type="entry name" value="Znf_RING-CH"/>
</dbReference>
<feature type="transmembrane region" description="Helical" evidence="10">
    <location>
        <begin position="188"/>
        <end position="211"/>
    </location>
</feature>
<evidence type="ECO:0000313" key="13">
    <source>
        <dbReference type="Proteomes" id="UP001163046"/>
    </source>
</evidence>
<dbReference type="Gene3D" id="3.30.40.10">
    <property type="entry name" value="Zinc/RING finger domain, C3HC4 (zinc finger)"/>
    <property type="match status" value="1"/>
</dbReference>
<comment type="caution">
    <text evidence="12">The sequence shown here is derived from an EMBL/GenBank/DDBJ whole genome shotgun (WGS) entry which is preliminary data.</text>
</comment>
<evidence type="ECO:0000256" key="5">
    <source>
        <dbReference type="ARBA" id="ARBA00022771"/>
    </source>
</evidence>
<dbReference type="PANTHER" id="PTHR46065:SF3">
    <property type="entry name" value="FI20425P1"/>
    <property type="match status" value="1"/>
</dbReference>